<dbReference type="PROSITE" id="PS51387">
    <property type="entry name" value="FAD_PCMH"/>
    <property type="match status" value="1"/>
</dbReference>
<dbReference type="Pfam" id="PF08031">
    <property type="entry name" value="BBE"/>
    <property type="match status" value="1"/>
</dbReference>
<name>A0A1W2TPC9_ROSNE</name>
<evidence type="ECO:0000259" key="3">
    <source>
        <dbReference type="PROSITE" id="PS51387"/>
    </source>
</evidence>
<dbReference type="PANTHER" id="PTHR13878">
    <property type="entry name" value="GULONOLACTONE OXIDASE"/>
    <property type="match status" value="1"/>
</dbReference>
<evidence type="ECO:0000313" key="4">
    <source>
        <dbReference type="EMBL" id="GAP90251.1"/>
    </source>
</evidence>
<dbReference type="EMBL" id="DF977487">
    <property type="protein sequence ID" value="GAP90251.1"/>
    <property type="molecule type" value="Genomic_DNA"/>
</dbReference>
<dbReference type="InterPro" id="IPR012951">
    <property type="entry name" value="BBE"/>
</dbReference>
<dbReference type="Pfam" id="PF01565">
    <property type="entry name" value="FAD_binding_4"/>
    <property type="match status" value="1"/>
</dbReference>
<dbReference type="Gene3D" id="3.30.465.10">
    <property type="match status" value="1"/>
</dbReference>
<dbReference type="InterPro" id="IPR016166">
    <property type="entry name" value="FAD-bd_PCMH"/>
</dbReference>
<feature type="domain" description="FAD-binding PCMH-type" evidence="3">
    <location>
        <begin position="18"/>
        <end position="200"/>
    </location>
</feature>
<dbReference type="InterPro" id="IPR006094">
    <property type="entry name" value="Oxid_FAD_bind_N"/>
</dbReference>
<dbReference type="STRING" id="77044.A0A1W2TPC9"/>
<keyword evidence="2" id="KW-0560">Oxidoreductase</keyword>
<dbReference type="InterPro" id="IPR016169">
    <property type="entry name" value="FAD-bd_PCMH_sub2"/>
</dbReference>
<dbReference type="SUPFAM" id="SSF56176">
    <property type="entry name" value="FAD-binding/transporter-associated domain-like"/>
    <property type="match status" value="1"/>
</dbReference>
<dbReference type="InterPro" id="IPR050432">
    <property type="entry name" value="FAD-linked_Oxidoreductases_BP"/>
</dbReference>
<gene>
    <name evidence="4" type="ORF">SAMD00023353_4201080</name>
</gene>
<dbReference type="AlphaFoldDB" id="A0A1W2TPC9"/>
<dbReference type="GO" id="GO:0016491">
    <property type="term" value="F:oxidoreductase activity"/>
    <property type="evidence" value="ECO:0007669"/>
    <property type="project" value="UniProtKB-KW"/>
</dbReference>
<evidence type="ECO:0000256" key="1">
    <source>
        <dbReference type="ARBA" id="ARBA00005466"/>
    </source>
</evidence>
<evidence type="ECO:0000256" key="2">
    <source>
        <dbReference type="ARBA" id="ARBA00023002"/>
    </source>
</evidence>
<sequence>MAAFFANNSCNPFTSPSDRCVVDAYVRYAVNATSAEHYKLALGFVRQHNIRLVIRNTGHDYLGRSTGPGSLAIWTHHINDIKVLDYKSSYYQGKAVKLGAGVMALDAQKVAHSRGLVIVTGDSSSVGVAGGYTQGGGHGPLASTFGLAADQVVEWDVVTSRGERLIASPNTNSDLYWALCGGGGGTYGIVLSMTVKAYADTAITSANLTFSSDGVSNEVFYDAVETFLTSVPAIGDLGATSIWLLTKGVFTVAPVTAPGVAPAQLLPFLQPTLDLLKQRNMSFSYTIQEFPSFLQGYHALNADPKITEYNLAGRLMPRNLLTDAKSRSTLMDVIRSIVDYGAVLSGTSFNVTGKAAFHNSVNPVWRTSVFNALVATPYNHTHFEENIVGQQLIRGTLLPMLEALTPGGGAYMNEADFKQPDYEQVFYGNSYDRLLSVKRRYDPDGRLYGVTTVGSEAWQADPNGRLCRA</sequence>
<keyword evidence="5" id="KW-1185">Reference proteome</keyword>
<evidence type="ECO:0000313" key="5">
    <source>
        <dbReference type="Proteomes" id="UP000054516"/>
    </source>
</evidence>
<dbReference type="GO" id="GO:0071949">
    <property type="term" value="F:FAD binding"/>
    <property type="evidence" value="ECO:0007669"/>
    <property type="project" value="InterPro"/>
</dbReference>
<organism evidence="4">
    <name type="scientific">Rosellinia necatrix</name>
    <name type="common">White root-rot fungus</name>
    <dbReference type="NCBI Taxonomy" id="77044"/>
    <lineage>
        <taxon>Eukaryota</taxon>
        <taxon>Fungi</taxon>
        <taxon>Dikarya</taxon>
        <taxon>Ascomycota</taxon>
        <taxon>Pezizomycotina</taxon>
        <taxon>Sordariomycetes</taxon>
        <taxon>Xylariomycetidae</taxon>
        <taxon>Xylariales</taxon>
        <taxon>Xylariaceae</taxon>
        <taxon>Rosellinia</taxon>
    </lineage>
</organism>
<dbReference type="OMA" id="FNAYNPP"/>
<dbReference type="PANTHER" id="PTHR13878:SF91">
    <property type="entry name" value="FAD BINDING DOMAIN PROTEIN (AFU_ORTHOLOGUE AFUA_6G12070)-RELATED"/>
    <property type="match status" value="1"/>
</dbReference>
<dbReference type="OrthoDB" id="9983560at2759"/>
<comment type="similarity">
    <text evidence="1">Belongs to the oxygen-dependent FAD-linked oxidoreductase family.</text>
</comment>
<dbReference type="Gene3D" id="3.40.462.20">
    <property type="match status" value="1"/>
</dbReference>
<dbReference type="Proteomes" id="UP000054516">
    <property type="component" value="Unassembled WGS sequence"/>
</dbReference>
<dbReference type="InterPro" id="IPR036318">
    <property type="entry name" value="FAD-bd_PCMH-like_sf"/>
</dbReference>
<reference evidence="4" key="1">
    <citation type="submission" date="2016-03" db="EMBL/GenBank/DDBJ databases">
        <title>Draft genome sequence of Rosellinia necatrix.</title>
        <authorList>
            <person name="Kanematsu S."/>
        </authorList>
    </citation>
    <scope>NUCLEOTIDE SEQUENCE [LARGE SCALE GENOMIC DNA]</scope>
    <source>
        <strain evidence="4">W97</strain>
    </source>
</reference>
<proteinExistence type="inferred from homology"/>
<accession>A0A1W2TPC9</accession>
<protein>
    <submittedName>
        <fullName evidence="4">Putative FAD binding domain-containing protein</fullName>
    </submittedName>
</protein>